<gene>
    <name evidence="2" type="ORF">M514_00773</name>
</gene>
<reference evidence="2" key="1">
    <citation type="journal article" date="2014" name="Nat. Genet.">
        <title>Genome and transcriptome of the porcine whipworm Trichuris suis.</title>
        <authorList>
            <person name="Jex A.R."/>
            <person name="Nejsum P."/>
            <person name="Schwarz E.M."/>
            <person name="Hu L."/>
            <person name="Young N.D."/>
            <person name="Hall R.S."/>
            <person name="Korhonen P.K."/>
            <person name="Liao S."/>
            <person name="Thamsborg S."/>
            <person name="Xia J."/>
            <person name="Xu P."/>
            <person name="Wang S."/>
            <person name="Scheerlinck J.P."/>
            <person name="Hofmann A."/>
            <person name="Sternberg P.W."/>
            <person name="Wang J."/>
            <person name="Gasser R.B."/>
        </authorList>
    </citation>
    <scope>NUCLEOTIDE SEQUENCE [LARGE SCALE GENOMIC DNA]</scope>
    <source>
        <strain evidence="2">DCEP-RM93F</strain>
    </source>
</reference>
<feature type="non-terminal residue" evidence="2">
    <location>
        <position position="89"/>
    </location>
</feature>
<evidence type="ECO:0000256" key="1">
    <source>
        <dbReference type="SAM" id="MobiDB-lite"/>
    </source>
</evidence>
<feature type="non-terminal residue" evidence="2">
    <location>
        <position position="1"/>
    </location>
</feature>
<evidence type="ECO:0000313" key="2">
    <source>
        <dbReference type="EMBL" id="KFD62825.1"/>
    </source>
</evidence>
<dbReference type="Proteomes" id="UP000030758">
    <property type="component" value="Unassembled WGS sequence"/>
</dbReference>
<proteinExistence type="predicted"/>
<accession>A0A085N029</accession>
<dbReference type="AlphaFoldDB" id="A0A085N029"/>
<protein>
    <submittedName>
        <fullName evidence="2">Uncharacterized protein</fullName>
    </submittedName>
</protein>
<sequence length="89" mass="10348">AVSSILQEFSHHLRKQQPVIQKRWRSKSRKSKSRKVEIPHGSKSRRVEIPHGSKSRRVEILHGSKSRRIEIPNSSKVHCKVWPCFSCAL</sequence>
<feature type="region of interest" description="Disordered" evidence="1">
    <location>
        <begin position="13"/>
        <end position="56"/>
    </location>
</feature>
<feature type="compositionally biased region" description="Basic residues" evidence="1">
    <location>
        <begin position="22"/>
        <end position="33"/>
    </location>
</feature>
<name>A0A085N029_9BILA</name>
<organism evidence="2">
    <name type="scientific">Trichuris suis</name>
    <name type="common">pig whipworm</name>
    <dbReference type="NCBI Taxonomy" id="68888"/>
    <lineage>
        <taxon>Eukaryota</taxon>
        <taxon>Metazoa</taxon>
        <taxon>Ecdysozoa</taxon>
        <taxon>Nematoda</taxon>
        <taxon>Enoplea</taxon>
        <taxon>Dorylaimia</taxon>
        <taxon>Trichinellida</taxon>
        <taxon>Trichuridae</taxon>
        <taxon>Trichuris</taxon>
    </lineage>
</organism>
<dbReference type="EMBL" id="KL367587">
    <property type="protein sequence ID" value="KFD62825.1"/>
    <property type="molecule type" value="Genomic_DNA"/>
</dbReference>
<feature type="compositionally biased region" description="Basic and acidic residues" evidence="1">
    <location>
        <begin position="34"/>
        <end position="56"/>
    </location>
</feature>